<sequence length="59" mass="6408">MGLDGQLGGGLTYGNTKLHPTGISSAFRTRSTKMGYGEHTAILDMPELWNGLQGFDRHD</sequence>
<dbReference type="EMBL" id="QGKW02001940">
    <property type="protein sequence ID" value="KAF2557517.1"/>
    <property type="molecule type" value="Genomic_DNA"/>
</dbReference>
<organism evidence="1 2">
    <name type="scientific">Brassica cretica</name>
    <name type="common">Mustard</name>
    <dbReference type="NCBI Taxonomy" id="69181"/>
    <lineage>
        <taxon>Eukaryota</taxon>
        <taxon>Viridiplantae</taxon>
        <taxon>Streptophyta</taxon>
        <taxon>Embryophyta</taxon>
        <taxon>Tracheophyta</taxon>
        <taxon>Spermatophyta</taxon>
        <taxon>Magnoliopsida</taxon>
        <taxon>eudicotyledons</taxon>
        <taxon>Gunneridae</taxon>
        <taxon>Pentapetalae</taxon>
        <taxon>rosids</taxon>
        <taxon>malvids</taxon>
        <taxon>Brassicales</taxon>
        <taxon>Brassicaceae</taxon>
        <taxon>Brassiceae</taxon>
        <taxon>Brassica</taxon>
    </lineage>
</organism>
<gene>
    <name evidence="1" type="ORF">F2Q68_00014509</name>
</gene>
<name>A0A8S9HL22_BRACR</name>
<dbReference type="Proteomes" id="UP000712281">
    <property type="component" value="Unassembled WGS sequence"/>
</dbReference>
<reference evidence="1" key="1">
    <citation type="submission" date="2019-12" db="EMBL/GenBank/DDBJ databases">
        <title>Genome sequencing and annotation of Brassica cretica.</title>
        <authorList>
            <person name="Studholme D.J."/>
            <person name="Sarris P.F."/>
        </authorList>
    </citation>
    <scope>NUCLEOTIDE SEQUENCE</scope>
    <source>
        <strain evidence="1">PFS-001/15</strain>
        <tissue evidence="1">Leaf</tissue>
    </source>
</reference>
<comment type="caution">
    <text evidence="1">The sequence shown here is derived from an EMBL/GenBank/DDBJ whole genome shotgun (WGS) entry which is preliminary data.</text>
</comment>
<protein>
    <submittedName>
        <fullName evidence="1">Uncharacterized protein</fullName>
    </submittedName>
</protein>
<accession>A0A8S9HL22</accession>
<evidence type="ECO:0000313" key="1">
    <source>
        <dbReference type="EMBL" id="KAF2557517.1"/>
    </source>
</evidence>
<evidence type="ECO:0000313" key="2">
    <source>
        <dbReference type="Proteomes" id="UP000712281"/>
    </source>
</evidence>
<proteinExistence type="predicted"/>
<dbReference type="AlphaFoldDB" id="A0A8S9HL22"/>